<dbReference type="InterPro" id="IPR012910">
    <property type="entry name" value="Plug_dom"/>
</dbReference>
<dbReference type="GO" id="GO:0015344">
    <property type="term" value="F:siderophore uptake transmembrane transporter activity"/>
    <property type="evidence" value="ECO:0007669"/>
    <property type="project" value="TreeGrafter"/>
</dbReference>
<evidence type="ECO:0000256" key="4">
    <source>
        <dbReference type="ARBA" id="ARBA00022692"/>
    </source>
</evidence>
<dbReference type="Gene3D" id="2.170.130.10">
    <property type="entry name" value="TonB-dependent receptor, plug domain"/>
    <property type="match status" value="1"/>
</dbReference>
<sequence length="634" mass="69600">MIVSMKKQFFLFVAVGLLATGVVRGDDVSEGKALKRYNSDELVVSATKTLNSISDAGGSSVTVITAEEIENSGQQSVEEVLKGNPGIDIASNGGPGTNTSIFLRGADSKYTLVLIDGVPANDPAEGSRSPNLSHLTTDNIERIEIVRGPASLLFGSGASAGLINIITKKGSSTPEAYAGIEGGSYSTYKYYAGANGRKGIFDYSFSASRLKSDGFSATDEENSCVNPAGESFEDDGYENTSLSGNIGLHLNEHVTFETVMRYTNANSQYDGPGVDVVGNEQDAEQLNGRVALTMDYEPLVSTMYYNFNRQDRDYLTDGALSSTYHGYLYELGWQGDLAVADNNTISAGLNYQHESMQNESFGMYASAIDQDISSNSIFIQDQWRSDGVQLIGGIRYEDNEQFGGETTFRFAPSWTVDHTVFKCSYGTAFRAPSLYQLYSPYGNEDLSAETSKGWDAGFEHSFSDDVKVGVTYFRIDYEDRIDFDMNTWTYAQVDGKTKTFGVESFAEWAASNDFFLTFNYTYTLTEDPDGSQLLRRPKNKVALSGTYDLSEKTKLSTSLRWVGSRKDSGAKDENCIVTNKLDSYFLVNLSGSCQLTDSIALYGRVDNLFDEDYEDAWRYATPGRSAYAGIKLIY</sequence>
<comment type="similarity">
    <text evidence="10 11">Belongs to the TonB-dependent receptor family.</text>
</comment>
<proteinExistence type="inferred from homology"/>
<dbReference type="PROSITE" id="PS52016">
    <property type="entry name" value="TONB_DEPENDENT_REC_3"/>
    <property type="match status" value="1"/>
</dbReference>
<dbReference type="InterPro" id="IPR039426">
    <property type="entry name" value="TonB-dep_rcpt-like"/>
</dbReference>
<dbReference type="InterPro" id="IPR037066">
    <property type="entry name" value="Plug_dom_sf"/>
</dbReference>
<accession>B4S8B0</accession>
<dbReference type="PANTHER" id="PTHR30069:SF29">
    <property type="entry name" value="HEMOGLOBIN AND HEMOGLOBIN-HAPTOGLOBIN-BINDING PROTEIN 1-RELATED"/>
    <property type="match status" value="1"/>
</dbReference>
<keyword evidence="8 14" id="KW-0675">Receptor</keyword>
<dbReference type="SUPFAM" id="SSF56935">
    <property type="entry name" value="Porins"/>
    <property type="match status" value="1"/>
</dbReference>
<keyword evidence="5" id="KW-0732">Signal</keyword>
<evidence type="ECO:0000256" key="1">
    <source>
        <dbReference type="ARBA" id="ARBA00004571"/>
    </source>
</evidence>
<evidence type="ECO:0000256" key="3">
    <source>
        <dbReference type="ARBA" id="ARBA00022452"/>
    </source>
</evidence>
<dbReference type="InterPro" id="IPR000531">
    <property type="entry name" value="Beta-barrel_TonB"/>
</dbReference>
<keyword evidence="3 10" id="KW-1134">Transmembrane beta strand</keyword>
<evidence type="ECO:0000256" key="9">
    <source>
        <dbReference type="ARBA" id="ARBA00023237"/>
    </source>
</evidence>
<dbReference type="Proteomes" id="UP000002725">
    <property type="component" value="Chromosome"/>
</dbReference>
<dbReference type="InterPro" id="IPR036942">
    <property type="entry name" value="Beta-barrel_TonB_sf"/>
</dbReference>
<dbReference type="PANTHER" id="PTHR30069">
    <property type="entry name" value="TONB-DEPENDENT OUTER MEMBRANE RECEPTOR"/>
    <property type="match status" value="1"/>
</dbReference>
<keyword evidence="15" id="KW-1185">Reference proteome</keyword>
<dbReference type="eggNOG" id="COG4206">
    <property type="taxonomic scope" value="Bacteria"/>
</dbReference>
<keyword evidence="2 10" id="KW-0813">Transport</keyword>
<comment type="subcellular location">
    <subcellularLocation>
        <location evidence="1 10">Cell outer membrane</location>
        <topology evidence="1 10">Multi-pass membrane protein</topology>
    </subcellularLocation>
</comment>
<dbReference type="STRING" id="290512.Paes_1271"/>
<name>B4S8B0_PROA2</name>
<feature type="domain" description="TonB-dependent receptor-like beta-barrel" evidence="12">
    <location>
        <begin position="220"/>
        <end position="608"/>
    </location>
</feature>
<dbReference type="Pfam" id="PF07715">
    <property type="entry name" value="Plug"/>
    <property type="match status" value="1"/>
</dbReference>
<dbReference type="HOGENOM" id="CLU_008287_18_5_10"/>
<reference evidence="14" key="1">
    <citation type="submission" date="2008-06" db="EMBL/GenBank/DDBJ databases">
        <title>Complete sequence of chromosome of Prosthecochloris aestuarii DSM 271.</title>
        <authorList>
            <consortium name="US DOE Joint Genome Institute"/>
            <person name="Lucas S."/>
            <person name="Copeland A."/>
            <person name="Lapidus A."/>
            <person name="Glavina del Rio T."/>
            <person name="Dalin E."/>
            <person name="Tice H."/>
            <person name="Bruce D."/>
            <person name="Goodwin L."/>
            <person name="Pitluck S."/>
            <person name="Schmutz J."/>
            <person name="Larimer F."/>
            <person name="Land M."/>
            <person name="Hauser L."/>
            <person name="Kyrpides N."/>
            <person name="Anderson I."/>
            <person name="Liu Z."/>
            <person name="Li T."/>
            <person name="Zhao F."/>
            <person name="Overmann J."/>
            <person name="Bryant D.A."/>
            <person name="Richardson P."/>
        </authorList>
    </citation>
    <scope>NUCLEOTIDE SEQUENCE [LARGE SCALE GENOMIC DNA]</scope>
    <source>
        <strain evidence="14">DSM 271</strain>
    </source>
</reference>
<evidence type="ECO:0000313" key="15">
    <source>
        <dbReference type="Proteomes" id="UP000002725"/>
    </source>
</evidence>
<keyword evidence="9 10" id="KW-0998">Cell outer membrane</keyword>
<dbReference type="Gene3D" id="2.40.170.20">
    <property type="entry name" value="TonB-dependent receptor, beta-barrel domain"/>
    <property type="match status" value="1"/>
</dbReference>
<evidence type="ECO:0000256" key="6">
    <source>
        <dbReference type="ARBA" id="ARBA00023077"/>
    </source>
</evidence>
<evidence type="ECO:0000259" key="12">
    <source>
        <dbReference type="Pfam" id="PF00593"/>
    </source>
</evidence>
<organism evidence="14 15">
    <name type="scientific">Prosthecochloris aestuarii (strain DSM 271 / SK 413)</name>
    <dbReference type="NCBI Taxonomy" id="290512"/>
    <lineage>
        <taxon>Bacteria</taxon>
        <taxon>Pseudomonadati</taxon>
        <taxon>Chlorobiota</taxon>
        <taxon>Chlorobiia</taxon>
        <taxon>Chlorobiales</taxon>
        <taxon>Chlorobiaceae</taxon>
        <taxon>Prosthecochloris</taxon>
    </lineage>
</organism>
<evidence type="ECO:0000256" key="5">
    <source>
        <dbReference type="ARBA" id="ARBA00022729"/>
    </source>
</evidence>
<dbReference type="EMBL" id="CP001108">
    <property type="protein sequence ID" value="ACF46297.1"/>
    <property type="molecule type" value="Genomic_DNA"/>
</dbReference>
<evidence type="ECO:0000256" key="10">
    <source>
        <dbReference type="PROSITE-ProRule" id="PRU01360"/>
    </source>
</evidence>
<dbReference type="AlphaFoldDB" id="B4S8B0"/>
<protein>
    <submittedName>
        <fullName evidence="14">TonB-dependent receptor plug</fullName>
    </submittedName>
</protein>
<evidence type="ECO:0000256" key="7">
    <source>
        <dbReference type="ARBA" id="ARBA00023136"/>
    </source>
</evidence>
<evidence type="ECO:0000256" key="8">
    <source>
        <dbReference type="ARBA" id="ARBA00023170"/>
    </source>
</evidence>
<evidence type="ECO:0000256" key="11">
    <source>
        <dbReference type="RuleBase" id="RU003357"/>
    </source>
</evidence>
<dbReference type="GO" id="GO:0044718">
    <property type="term" value="P:siderophore transmembrane transport"/>
    <property type="evidence" value="ECO:0007669"/>
    <property type="project" value="TreeGrafter"/>
</dbReference>
<dbReference type="Pfam" id="PF00593">
    <property type="entry name" value="TonB_dep_Rec_b-barrel"/>
    <property type="match status" value="1"/>
</dbReference>
<feature type="domain" description="TonB-dependent receptor plug" evidence="13">
    <location>
        <begin position="59"/>
        <end position="161"/>
    </location>
</feature>
<keyword evidence="4 10" id="KW-0812">Transmembrane</keyword>
<evidence type="ECO:0000313" key="14">
    <source>
        <dbReference type="EMBL" id="ACF46297.1"/>
    </source>
</evidence>
<keyword evidence="7 10" id="KW-0472">Membrane</keyword>
<evidence type="ECO:0000256" key="2">
    <source>
        <dbReference type="ARBA" id="ARBA00022448"/>
    </source>
</evidence>
<dbReference type="CDD" id="cd01347">
    <property type="entry name" value="ligand_gated_channel"/>
    <property type="match status" value="1"/>
</dbReference>
<gene>
    <name evidence="14" type="ordered locus">Paes_1271</name>
</gene>
<dbReference type="KEGG" id="paa:Paes_1271"/>
<evidence type="ECO:0000259" key="13">
    <source>
        <dbReference type="Pfam" id="PF07715"/>
    </source>
</evidence>
<keyword evidence="6 11" id="KW-0798">TonB box</keyword>
<dbReference type="GO" id="GO:0009279">
    <property type="term" value="C:cell outer membrane"/>
    <property type="evidence" value="ECO:0007669"/>
    <property type="project" value="UniProtKB-SubCell"/>
</dbReference>